<dbReference type="GO" id="GO:0004252">
    <property type="term" value="F:serine-type endopeptidase activity"/>
    <property type="evidence" value="ECO:0007669"/>
    <property type="project" value="InterPro"/>
</dbReference>
<feature type="transmembrane region" description="Helical" evidence="7">
    <location>
        <begin position="143"/>
        <end position="163"/>
    </location>
</feature>
<dbReference type="Pfam" id="PF01694">
    <property type="entry name" value="Rhomboid"/>
    <property type="match status" value="1"/>
</dbReference>
<keyword evidence="3 7" id="KW-0812">Transmembrane</keyword>
<evidence type="ECO:0000256" key="2">
    <source>
        <dbReference type="ARBA" id="ARBA00009045"/>
    </source>
</evidence>
<keyword evidence="5 7" id="KW-1133">Transmembrane helix</keyword>
<keyword evidence="6 7" id="KW-0472">Membrane</keyword>
<keyword evidence="4" id="KW-0378">Hydrolase</keyword>
<accession>A0A1Q2CXL7</accession>
<feature type="transmembrane region" description="Helical" evidence="7">
    <location>
        <begin position="274"/>
        <end position="295"/>
    </location>
</feature>
<evidence type="ECO:0000256" key="7">
    <source>
        <dbReference type="SAM" id="Phobius"/>
    </source>
</evidence>
<evidence type="ECO:0000259" key="8">
    <source>
        <dbReference type="Pfam" id="PF00643"/>
    </source>
</evidence>
<dbReference type="GO" id="GO:0016020">
    <property type="term" value="C:membrane"/>
    <property type="evidence" value="ECO:0007669"/>
    <property type="project" value="UniProtKB-SubCell"/>
</dbReference>
<feature type="transmembrane region" description="Helical" evidence="7">
    <location>
        <begin position="200"/>
        <end position="219"/>
    </location>
</feature>
<dbReference type="OrthoDB" id="9807874at2"/>
<evidence type="ECO:0000259" key="9">
    <source>
        <dbReference type="Pfam" id="PF01694"/>
    </source>
</evidence>
<evidence type="ECO:0000256" key="6">
    <source>
        <dbReference type="ARBA" id="ARBA00023136"/>
    </source>
</evidence>
<name>A0A1Q2CXL7_9ACTN</name>
<comment type="similarity">
    <text evidence="2">Belongs to the peptidase S54 family.</text>
</comment>
<dbReference type="Gene3D" id="1.20.1540.10">
    <property type="entry name" value="Rhomboid-like"/>
    <property type="match status" value="1"/>
</dbReference>
<evidence type="ECO:0000256" key="3">
    <source>
        <dbReference type="ARBA" id="ARBA00022692"/>
    </source>
</evidence>
<dbReference type="PANTHER" id="PTHR43731">
    <property type="entry name" value="RHOMBOID PROTEASE"/>
    <property type="match status" value="1"/>
</dbReference>
<feature type="transmembrane region" description="Helical" evidence="7">
    <location>
        <begin position="71"/>
        <end position="90"/>
    </location>
</feature>
<feature type="transmembrane region" description="Helical" evidence="7">
    <location>
        <begin position="251"/>
        <end position="267"/>
    </location>
</feature>
<dbReference type="RefSeq" id="WP_152024631.1">
    <property type="nucleotide sequence ID" value="NZ_CP019607.1"/>
</dbReference>
<evidence type="ECO:0000256" key="4">
    <source>
        <dbReference type="ARBA" id="ARBA00022801"/>
    </source>
</evidence>
<dbReference type="Gene3D" id="3.30.160.60">
    <property type="entry name" value="Classic Zinc Finger"/>
    <property type="match status" value="1"/>
</dbReference>
<dbReference type="InterPro" id="IPR000315">
    <property type="entry name" value="Znf_B-box"/>
</dbReference>
<evidence type="ECO:0000313" key="10">
    <source>
        <dbReference type="EMBL" id="AQP50866.1"/>
    </source>
</evidence>
<dbReference type="GO" id="GO:0008270">
    <property type="term" value="F:zinc ion binding"/>
    <property type="evidence" value="ECO:0007669"/>
    <property type="project" value="InterPro"/>
</dbReference>
<proteinExistence type="inferred from homology"/>
<reference evidence="10 11" key="1">
    <citation type="journal article" date="2008" name="Int. J. Syst. Evol. Microbiol.">
        <title>Tessaracoccus flavescens sp. nov., isolated from marine sediment.</title>
        <authorList>
            <person name="Lee D.W."/>
            <person name="Lee S.D."/>
        </authorList>
    </citation>
    <scope>NUCLEOTIDE SEQUENCE [LARGE SCALE GENOMIC DNA]</scope>
    <source>
        <strain evidence="10 11">SST-39T</strain>
    </source>
</reference>
<feature type="domain" description="Peptidase S54 rhomboid" evidence="9">
    <location>
        <begin position="134"/>
        <end position="264"/>
    </location>
</feature>
<dbReference type="EMBL" id="CP019607">
    <property type="protein sequence ID" value="AQP50866.1"/>
    <property type="molecule type" value="Genomic_DNA"/>
</dbReference>
<protein>
    <recommendedName>
        <fullName evidence="12">Rhomboid family intramembrane serine protease</fullName>
    </recommendedName>
</protein>
<dbReference type="InterPro" id="IPR022764">
    <property type="entry name" value="Peptidase_S54_rhomboid_dom"/>
</dbReference>
<dbReference type="SUPFAM" id="SSF144091">
    <property type="entry name" value="Rhomboid-like"/>
    <property type="match status" value="1"/>
</dbReference>
<dbReference type="PANTHER" id="PTHR43731:SF14">
    <property type="entry name" value="PRESENILIN-ASSOCIATED RHOMBOID-LIKE PROTEIN, MITOCHONDRIAL"/>
    <property type="match status" value="1"/>
</dbReference>
<dbReference type="STRING" id="399497.BW733_08520"/>
<keyword evidence="11" id="KW-1185">Reference proteome</keyword>
<evidence type="ECO:0000256" key="5">
    <source>
        <dbReference type="ARBA" id="ARBA00022989"/>
    </source>
</evidence>
<comment type="subcellular location">
    <subcellularLocation>
        <location evidence="1">Membrane</location>
        <topology evidence="1">Multi-pass membrane protein</topology>
    </subcellularLocation>
</comment>
<dbReference type="InterPro" id="IPR035952">
    <property type="entry name" value="Rhomboid-like_sf"/>
</dbReference>
<evidence type="ECO:0000313" key="11">
    <source>
        <dbReference type="Proteomes" id="UP000188235"/>
    </source>
</evidence>
<feature type="transmembrane region" description="Helical" evidence="7">
    <location>
        <begin position="175"/>
        <end position="194"/>
    </location>
</feature>
<evidence type="ECO:0008006" key="12">
    <source>
        <dbReference type="Google" id="ProtNLM"/>
    </source>
</evidence>
<dbReference type="SUPFAM" id="SSF57845">
    <property type="entry name" value="B-box zinc-binding domain"/>
    <property type="match status" value="1"/>
</dbReference>
<dbReference type="KEGG" id="tfa:BW733_08520"/>
<organism evidence="10 11">
    <name type="scientific">Tessaracoccus flavescens</name>
    <dbReference type="NCBI Taxonomy" id="399497"/>
    <lineage>
        <taxon>Bacteria</taxon>
        <taxon>Bacillati</taxon>
        <taxon>Actinomycetota</taxon>
        <taxon>Actinomycetes</taxon>
        <taxon>Propionibacteriales</taxon>
        <taxon>Propionibacteriaceae</taxon>
        <taxon>Tessaracoccus</taxon>
    </lineage>
</organism>
<gene>
    <name evidence="10" type="ORF">BW733_08520</name>
</gene>
<evidence type="ECO:0000256" key="1">
    <source>
        <dbReference type="ARBA" id="ARBA00004141"/>
    </source>
</evidence>
<feature type="transmembrane region" description="Helical" evidence="7">
    <location>
        <begin position="228"/>
        <end position="245"/>
    </location>
</feature>
<dbReference type="Proteomes" id="UP000188235">
    <property type="component" value="Chromosome"/>
</dbReference>
<dbReference type="Pfam" id="PF00643">
    <property type="entry name" value="zf-B_box"/>
    <property type="match status" value="1"/>
</dbReference>
<sequence>MDDAPTCYRHPNQPTRITCQRCDRPICPQCMVPGSVGFQCPECVSRGMKETRQRELPYGGTRTANPRTTSIVLIAINLIVWVAVLLTGGHNSRLVDYLAMSPYASCQGPDGYYMLDRAQCMSANFQWADGVGTGSFWQVITSGFTHIDVLHLLFNMLVIWMLGGNLEAILGRARFLAIYFTAMIGGSAAVMWLSDSYVPVVGASGAIYGLLGALLLLAIRHKGDVRNILIWLAINVVFSFSVANISWQGHLGGFVAGAAATAVIVFLPKDRRNLQWPLVALIALLGIAAIVVRALTF</sequence>
<dbReference type="InterPro" id="IPR050925">
    <property type="entry name" value="Rhomboid_protease_S54"/>
</dbReference>
<dbReference type="AlphaFoldDB" id="A0A1Q2CXL7"/>
<feature type="domain" description="B box-type" evidence="8">
    <location>
        <begin position="4"/>
        <end position="32"/>
    </location>
</feature>